<evidence type="ECO:0000259" key="7">
    <source>
        <dbReference type="PROSITE" id="PS51272"/>
    </source>
</evidence>
<feature type="domain" description="NlpC/P60" evidence="8">
    <location>
        <begin position="32"/>
        <end position="155"/>
    </location>
</feature>
<evidence type="ECO:0008006" key="11">
    <source>
        <dbReference type="Google" id="ProtNLM"/>
    </source>
</evidence>
<evidence type="ECO:0000256" key="5">
    <source>
        <dbReference type="ARBA" id="ARBA00022807"/>
    </source>
</evidence>
<dbReference type="Gene3D" id="3.90.1720.10">
    <property type="entry name" value="endopeptidase domain like (from Nostoc punctiforme)"/>
    <property type="match status" value="1"/>
</dbReference>
<name>A0A1Q5P016_9BACI</name>
<dbReference type="InterPro" id="IPR001119">
    <property type="entry name" value="SLH_dom"/>
</dbReference>
<evidence type="ECO:0000256" key="4">
    <source>
        <dbReference type="ARBA" id="ARBA00022801"/>
    </source>
</evidence>
<comment type="caution">
    <text evidence="9">The sequence shown here is derived from an EMBL/GenBank/DDBJ whole genome shotgun (WGS) entry which is preliminary data.</text>
</comment>
<feature type="domain" description="SLH" evidence="7">
    <location>
        <begin position="224"/>
        <end position="282"/>
    </location>
</feature>
<evidence type="ECO:0000259" key="8">
    <source>
        <dbReference type="PROSITE" id="PS51935"/>
    </source>
</evidence>
<dbReference type="PANTHER" id="PTHR47053:SF1">
    <property type="entry name" value="MUREIN DD-ENDOPEPTIDASE MEPH-RELATED"/>
    <property type="match status" value="1"/>
</dbReference>
<keyword evidence="5" id="KW-0788">Thiol protease</keyword>
<keyword evidence="4" id="KW-0378">Hydrolase</keyword>
<dbReference type="Pfam" id="PF00877">
    <property type="entry name" value="NLPC_P60"/>
    <property type="match status" value="1"/>
</dbReference>
<evidence type="ECO:0000256" key="2">
    <source>
        <dbReference type="ARBA" id="ARBA00022670"/>
    </source>
</evidence>
<dbReference type="Pfam" id="PF00395">
    <property type="entry name" value="SLH"/>
    <property type="match status" value="2"/>
</dbReference>
<feature type="domain" description="SLH" evidence="7">
    <location>
        <begin position="283"/>
        <end position="338"/>
    </location>
</feature>
<dbReference type="AlphaFoldDB" id="A0A1Q5P016"/>
<proteinExistence type="inferred from homology"/>
<comment type="similarity">
    <text evidence="1">Belongs to the peptidase C40 family.</text>
</comment>
<evidence type="ECO:0000256" key="6">
    <source>
        <dbReference type="SAM" id="SignalP"/>
    </source>
</evidence>
<dbReference type="PROSITE" id="PS51272">
    <property type="entry name" value="SLH"/>
    <property type="match status" value="3"/>
</dbReference>
<dbReference type="RefSeq" id="WP_073712766.1">
    <property type="nucleotide sequence ID" value="NZ_MRWQ01000022.1"/>
</dbReference>
<keyword evidence="10" id="KW-1185">Reference proteome</keyword>
<organism evidence="9 10">
    <name type="scientific">Domibacillus mangrovi</name>
    <dbReference type="NCBI Taxonomy" id="1714354"/>
    <lineage>
        <taxon>Bacteria</taxon>
        <taxon>Bacillati</taxon>
        <taxon>Bacillota</taxon>
        <taxon>Bacilli</taxon>
        <taxon>Bacillales</taxon>
        <taxon>Bacillaceae</taxon>
        <taxon>Domibacillus</taxon>
    </lineage>
</organism>
<dbReference type="SUPFAM" id="SSF54001">
    <property type="entry name" value="Cysteine proteinases"/>
    <property type="match status" value="1"/>
</dbReference>
<feature type="domain" description="SLH" evidence="7">
    <location>
        <begin position="160"/>
        <end position="223"/>
    </location>
</feature>
<dbReference type="InterPro" id="IPR000064">
    <property type="entry name" value="NLP_P60_dom"/>
</dbReference>
<protein>
    <recommendedName>
        <fullName evidence="11">Hydrolase Nlp/P60</fullName>
    </recommendedName>
</protein>
<dbReference type="Proteomes" id="UP000186524">
    <property type="component" value="Unassembled WGS sequence"/>
</dbReference>
<feature type="chain" id="PRO_5039553373" description="Hydrolase Nlp/P60" evidence="6">
    <location>
        <begin position="26"/>
        <end position="338"/>
    </location>
</feature>
<evidence type="ECO:0000256" key="1">
    <source>
        <dbReference type="ARBA" id="ARBA00007074"/>
    </source>
</evidence>
<dbReference type="PANTHER" id="PTHR47053">
    <property type="entry name" value="MUREIN DD-ENDOPEPTIDASE MEPH-RELATED"/>
    <property type="match status" value="1"/>
</dbReference>
<dbReference type="STRING" id="1714354.BLL40_15520"/>
<accession>A0A1Q5P016</accession>
<sequence length="338" mass="37303">MVNSCRKIIISFMLAMMFLTLSPLASFKTEAASIGESIVTYGEKFMGVPYIFGGTTPNGFDCSGFVQYIYKQTAGISLPRTTDQQYNVGTSVAKSELKPGDLVFYANTYRKGISHVGVYAGGNMVLNATTSKGIDLVSLNDTYWGPKYAGSKRVLDEVQTPDWFTDVDKSTSTYTAIKTLSDQEVITGFEDYTFRPNEKVTRGQAAAIINRVLNIEPKVMSHFADVPKSNRFAYDIAAMREAGIITGFADKTFRPEAEMTRSEMALIIQRSFDLNMSQTAAASISYTDIDANHWAFESVVTMAMIDKTGIFAGDKFYGTHHATRESFTVAIYNAMNAK</sequence>
<dbReference type="GO" id="GO:0006508">
    <property type="term" value="P:proteolysis"/>
    <property type="evidence" value="ECO:0007669"/>
    <property type="project" value="UniProtKB-KW"/>
</dbReference>
<keyword evidence="2" id="KW-0645">Protease</keyword>
<dbReference type="PROSITE" id="PS51935">
    <property type="entry name" value="NLPC_P60"/>
    <property type="match status" value="1"/>
</dbReference>
<dbReference type="InterPro" id="IPR038765">
    <property type="entry name" value="Papain-like_cys_pep_sf"/>
</dbReference>
<gene>
    <name evidence="9" type="ORF">BLL40_15520</name>
</gene>
<dbReference type="GO" id="GO:0008234">
    <property type="term" value="F:cysteine-type peptidase activity"/>
    <property type="evidence" value="ECO:0007669"/>
    <property type="project" value="UniProtKB-KW"/>
</dbReference>
<evidence type="ECO:0000256" key="3">
    <source>
        <dbReference type="ARBA" id="ARBA00022729"/>
    </source>
</evidence>
<keyword evidence="3 6" id="KW-0732">Signal</keyword>
<reference evidence="9 10" key="1">
    <citation type="submission" date="2016-12" db="EMBL/GenBank/DDBJ databases">
        <title>Domibacillus sp. SAOS 44 whole genome sequencing.</title>
        <authorList>
            <person name="Verma A."/>
            <person name="Krishnamurthi S."/>
        </authorList>
    </citation>
    <scope>NUCLEOTIDE SEQUENCE [LARGE SCALE GENOMIC DNA]</scope>
    <source>
        <strain evidence="9 10">SAOS 44</strain>
    </source>
</reference>
<evidence type="ECO:0000313" key="10">
    <source>
        <dbReference type="Proteomes" id="UP000186524"/>
    </source>
</evidence>
<feature type="signal peptide" evidence="6">
    <location>
        <begin position="1"/>
        <end position="25"/>
    </location>
</feature>
<dbReference type="EMBL" id="MRWQ01000022">
    <property type="protein sequence ID" value="OKL35452.1"/>
    <property type="molecule type" value="Genomic_DNA"/>
</dbReference>
<dbReference type="InterPro" id="IPR051202">
    <property type="entry name" value="Peptidase_C40"/>
</dbReference>
<evidence type="ECO:0000313" key="9">
    <source>
        <dbReference type="EMBL" id="OKL35452.1"/>
    </source>
</evidence>